<dbReference type="PROSITE" id="PS51186">
    <property type="entry name" value="GNAT"/>
    <property type="match status" value="1"/>
</dbReference>
<evidence type="ECO:0000259" key="1">
    <source>
        <dbReference type="PROSITE" id="PS51186"/>
    </source>
</evidence>
<dbReference type="InterPro" id="IPR000182">
    <property type="entry name" value="GNAT_dom"/>
</dbReference>
<reference evidence="2 3" key="1">
    <citation type="submission" date="2014-07" db="EMBL/GenBank/DDBJ databases">
        <title>Epilithonimonas lactis LMG 22401 Genome.</title>
        <authorList>
            <person name="Pipes S.E."/>
            <person name="Stropko S.J."/>
        </authorList>
    </citation>
    <scope>NUCLEOTIDE SEQUENCE [LARGE SCALE GENOMIC DNA]</scope>
    <source>
        <strain evidence="2 3">LMG 24401</strain>
    </source>
</reference>
<name>A0A085BH75_9FLAO</name>
<dbReference type="CDD" id="cd04301">
    <property type="entry name" value="NAT_SF"/>
    <property type="match status" value="1"/>
</dbReference>
<protein>
    <submittedName>
        <fullName evidence="2">Phosphinothricin acetyltransferase</fullName>
    </submittedName>
</protein>
<accession>A0A085BH75</accession>
<dbReference type="OrthoDB" id="9799096at2"/>
<dbReference type="RefSeq" id="WP_034975017.1">
    <property type="nucleotide sequence ID" value="NZ_FOFI01000003.1"/>
</dbReference>
<dbReference type="EMBL" id="JPLY01000003">
    <property type="protein sequence ID" value="KFC21820.1"/>
    <property type="molecule type" value="Genomic_DNA"/>
</dbReference>
<feature type="domain" description="N-acetyltransferase" evidence="1">
    <location>
        <begin position="1"/>
        <end position="164"/>
    </location>
</feature>
<sequence>MTFRDATLDDLPKIVEIYNSTVASRLVTADLEPVSVESKLDWFNEHNSETRPLWMVQDSQDNTIGWVSFQDFYGRPAYQKTAEISIYIDENFRGKGFGQQILKLSIEKCPSLGIENLLAFIFAHNLPSLTLFEKFGFELWANLKNIAELDDEKQSLIILGKTIKD</sequence>
<gene>
    <name evidence="2" type="ORF">IO89_07480</name>
</gene>
<keyword evidence="2" id="KW-0808">Transferase</keyword>
<comment type="caution">
    <text evidence="2">The sequence shown here is derived from an EMBL/GenBank/DDBJ whole genome shotgun (WGS) entry which is preliminary data.</text>
</comment>
<dbReference type="Pfam" id="PF13302">
    <property type="entry name" value="Acetyltransf_3"/>
    <property type="match status" value="1"/>
</dbReference>
<dbReference type="GO" id="GO:0016747">
    <property type="term" value="F:acyltransferase activity, transferring groups other than amino-acyl groups"/>
    <property type="evidence" value="ECO:0007669"/>
    <property type="project" value="InterPro"/>
</dbReference>
<keyword evidence="3" id="KW-1185">Reference proteome</keyword>
<evidence type="ECO:0000313" key="3">
    <source>
        <dbReference type="Proteomes" id="UP000028623"/>
    </source>
</evidence>
<dbReference type="InterPro" id="IPR016181">
    <property type="entry name" value="Acyl_CoA_acyltransferase"/>
</dbReference>
<evidence type="ECO:0000313" key="2">
    <source>
        <dbReference type="EMBL" id="KFC21820.1"/>
    </source>
</evidence>
<dbReference type="PANTHER" id="PTHR43415">
    <property type="entry name" value="SPERMIDINE N(1)-ACETYLTRANSFERASE"/>
    <property type="match status" value="1"/>
</dbReference>
<dbReference type="STRING" id="421072.SAMN04488097_2108"/>
<proteinExistence type="predicted"/>
<dbReference type="AlphaFoldDB" id="A0A085BH75"/>
<dbReference type="eggNOG" id="COG1247">
    <property type="taxonomic scope" value="Bacteria"/>
</dbReference>
<dbReference type="Proteomes" id="UP000028623">
    <property type="component" value="Unassembled WGS sequence"/>
</dbReference>
<organism evidence="2 3">
    <name type="scientific">Epilithonimonas lactis</name>
    <dbReference type="NCBI Taxonomy" id="421072"/>
    <lineage>
        <taxon>Bacteria</taxon>
        <taxon>Pseudomonadati</taxon>
        <taxon>Bacteroidota</taxon>
        <taxon>Flavobacteriia</taxon>
        <taxon>Flavobacteriales</taxon>
        <taxon>Weeksellaceae</taxon>
        <taxon>Chryseobacterium group</taxon>
        <taxon>Epilithonimonas</taxon>
    </lineage>
</organism>
<dbReference type="SUPFAM" id="SSF55729">
    <property type="entry name" value="Acyl-CoA N-acyltransferases (Nat)"/>
    <property type="match status" value="1"/>
</dbReference>
<dbReference type="Gene3D" id="3.40.630.30">
    <property type="match status" value="1"/>
</dbReference>
<dbReference type="PANTHER" id="PTHR43415:SF3">
    <property type="entry name" value="GNAT-FAMILY ACETYLTRANSFERASE"/>
    <property type="match status" value="1"/>
</dbReference>